<feature type="transmembrane region" description="Helical" evidence="1">
    <location>
        <begin position="49"/>
        <end position="70"/>
    </location>
</feature>
<gene>
    <name evidence="2" type="ORF">B7O98_08430</name>
</gene>
<keyword evidence="1" id="KW-0472">Membrane</keyword>
<evidence type="ECO:0000313" key="3">
    <source>
        <dbReference type="Proteomes" id="UP000244093"/>
    </source>
</evidence>
<reference evidence="2 3" key="1">
    <citation type="journal article" date="2018" name="Syst. Appl. Microbiol.">
        <title>A new symbiotic nanoarchaeote (Candidatus Nanoclepta minutus) and its host (Zestosphaera tikiterensis gen. nov., sp. nov.) from a New Zealand hot spring.</title>
        <authorList>
            <person name="St John E."/>
            <person name="Liu Y."/>
            <person name="Podar M."/>
            <person name="Stott M.B."/>
            <person name="Meneghin J."/>
            <person name="Chen Z."/>
            <person name="Lagutin K."/>
            <person name="Mitchell K."/>
            <person name="Reysenbach A.L."/>
        </authorList>
    </citation>
    <scope>NUCLEOTIDE SEQUENCE [LARGE SCALE GENOMIC DNA]</scope>
    <source>
        <strain evidence="2">NZ3</strain>
    </source>
</reference>
<accession>A0A2R7Y2N2</accession>
<organism evidence="2 3">
    <name type="scientific">Zestosphaera tikiterensis</name>
    <dbReference type="NCBI Taxonomy" id="1973259"/>
    <lineage>
        <taxon>Archaea</taxon>
        <taxon>Thermoproteota</taxon>
        <taxon>Thermoprotei</taxon>
        <taxon>Desulfurococcales</taxon>
        <taxon>Desulfurococcaceae</taxon>
        <taxon>Zestosphaera</taxon>
    </lineage>
</organism>
<evidence type="ECO:0008006" key="4">
    <source>
        <dbReference type="Google" id="ProtNLM"/>
    </source>
</evidence>
<dbReference type="Proteomes" id="UP000244093">
    <property type="component" value="Unassembled WGS sequence"/>
</dbReference>
<dbReference type="EMBL" id="NBVN01000006">
    <property type="protein sequence ID" value="PUA31815.1"/>
    <property type="molecule type" value="Genomic_DNA"/>
</dbReference>
<protein>
    <recommendedName>
        <fullName evidence="4">DUF3267 domain-containing protein</fullName>
    </recommendedName>
</protein>
<feature type="transmembrane region" description="Helical" evidence="1">
    <location>
        <begin position="165"/>
        <end position="185"/>
    </location>
</feature>
<sequence>MIEDLTTITIKYTKADVLAVLAFSIFLFAISPILTGLNKVTLTHIEGFNAFNVSVCFSTFLARCYTTCLLFDSHTFYTLVTSSTVASVVLHELTHVFLLRRFKVFFKVKTFKVSIIPMGIVLDYRSITIREYVITALAPQALSTIVCLVMLVANRLCLANQLTMFAMLMYVVNLVGGSGDLYGVFKTLVKVRTLDGVIRKVRDYEYVISL</sequence>
<comment type="caution">
    <text evidence="2">The sequence shown here is derived from an EMBL/GenBank/DDBJ whole genome shotgun (WGS) entry which is preliminary data.</text>
</comment>
<evidence type="ECO:0000256" key="1">
    <source>
        <dbReference type="SAM" id="Phobius"/>
    </source>
</evidence>
<feature type="transmembrane region" description="Helical" evidence="1">
    <location>
        <begin position="76"/>
        <end position="99"/>
    </location>
</feature>
<name>A0A2R7Y2N2_9CREN</name>
<evidence type="ECO:0000313" key="2">
    <source>
        <dbReference type="EMBL" id="PUA31815.1"/>
    </source>
</evidence>
<dbReference type="Pfam" id="PF11667">
    <property type="entry name" value="DUF3267"/>
    <property type="match status" value="1"/>
</dbReference>
<proteinExistence type="predicted"/>
<feature type="transmembrane region" description="Helical" evidence="1">
    <location>
        <begin position="17"/>
        <end position="37"/>
    </location>
</feature>
<keyword evidence="1" id="KW-0812">Transmembrane</keyword>
<dbReference type="AlphaFoldDB" id="A0A2R7Y2N2"/>
<feature type="transmembrane region" description="Helical" evidence="1">
    <location>
        <begin position="132"/>
        <end position="153"/>
    </location>
</feature>
<dbReference type="InterPro" id="IPR021683">
    <property type="entry name" value="DUF3267"/>
</dbReference>
<keyword evidence="1" id="KW-1133">Transmembrane helix</keyword>